<sequence length="155" mass="18053">MKKLLFTILILTFNCSDKKSESKKAEVEIIKNWTEFNTTDSIPELLTLTLKKVLKNDFKIANPNQKFNQTDVIIYDSAPTRQLRLLSRKNSLWRIAYVQGGFGKHYVYAECKIKNDSISDFKITQTNLKLETNDSIDKYLSEKKLEPNKVKIIMK</sequence>
<comment type="caution">
    <text evidence="1">The sequence shown here is derived from an EMBL/GenBank/DDBJ whole genome shotgun (WGS) entry which is preliminary data.</text>
</comment>
<gene>
    <name evidence="1" type="ORF">J8H85_18805</name>
</gene>
<name>A0ABS4BZ62_9FLAO</name>
<reference evidence="1 2" key="1">
    <citation type="submission" date="2021-04" db="EMBL/GenBank/DDBJ databases">
        <title>Mariniflexile gromovii gen. nov., sp. nov., a gliding bacterium isolated from the sea urchin Strongylocentrotus intermedius.</title>
        <authorList>
            <person name="Ko S."/>
            <person name="Le V."/>
            <person name="Ahn C.-Y."/>
            <person name="Oh H.-M."/>
        </authorList>
    </citation>
    <scope>NUCLEOTIDE SEQUENCE [LARGE SCALE GENOMIC DNA]</scope>
    <source>
        <strain evidence="1 2">KCTC 12570</strain>
    </source>
</reference>
<evidence type="ECO:0000313" key="2">
    <source>
        <dbReference type="Proteomes" id="UP000670776"/>
    </source>
</evidence>
<evidence type="ECO:0008006" key="3">
    <source>
        <dbReference type="Google" id="ProtNLM"/>
    </source>
</evidence>
<keyword evidence="2" id="KW-1185">Reference proteome</keyword>
<dbReference type="EMBL" id="JAGJCB010000047">
    <property type="protein sequence ID" value="MBP0905873.1"/>
    <property type="molecule type" value="Genomic_DNA"/>
</dbReference>
<evidence type="ECO:0000313" key="1">
    <source>
        <dbReference type="EMBL" id="MBP0905873.1"/>
    </source>
</evidence>
<dbReference type="Proteomes" id="UP000670776">
    <property type="component" value="Unassembled WGS sequence"/>
</dbReference>
<dbReference type="RefSeq" id="WP_209657239.1">
    <property type="nucleotide sequence ID" value="NZ_JAGJCB010000047.1"/>
</dbReference>
<protein>
    <recommendedName>
        <fullName evidence="3">Lipocalin-like protein</fullName>
    </recommendedName>
</protein>
<accession>A0ABS4BZ62</accession>
<organism evidence="1 2">
    <name type="scientific">Mariniflexile gromovii</name>
    <dbReference type="NCBI Taxonomy" id="362523"/>
    <lineage>
        <taxon>Bacteria</taxon>
        <taxon>Pseudomonadati</taxon>
        <taxon>Bacteroidota</taxon>
        <taxon>Flavobacteriia</taxon>
        <taxon>Flavobacteriales</taxon>
        <taxon>Flavobacteriaceae</taxon>
        <taxon>Mariniflexile</taxon>
    </lineage>
</organism>
<proteinExistence type="predicted"/>